<name>A0AA38MEI6_9CUCU</name>
<evidence type="ECO:0000259" key="5">
    <source>
        <dbReference type="PROSITE" id="PS50960"/>
    </source>
</evidence>
<dbReference type="InterPro" id="IPR013783">
    <property type="entry name" value="Ig-like_fold"/>
</dbReference>
<accession>A0AA38MEI6</accession>
<dbReference type="Gene3D" id="1.10.10.60">
    <property type="entry name" value="Homeodomain-like"/>
    <property type="match status" value="1"/>
</dbReference>
<evidence type="ECO:0000256" key="3">
    <source>
        <dbReference type="ARBA" id="ARBA00023242"/>
    </source>
</evidence>
<keyword evidence="2 4" id="KW-0238">DNA-binding</keyword>
<keyword evidence="7" id="KW-1185">Reference proteome</keyword>
<keyword evidence="3 4" id="KW-0539">Nucleus</keyword>
<dbReference type="GO" id="GO:0003677">
    <property type="term" value="F:DNA binding"/>
    <property type="evidence" value="ECO:0007669"/>
    <property type="project" value="UniProtKB-UniRule"/>
</dbReference>
<dbReference type="GO" id="GO:0005929">
    <property type="term" value="C:cilium"/>
    <property type="evidence" value="ECO:0007669"/>
    <property type="project" value="TreeGrafter"/>
</dbReference>
<dbReference type="InterPro" id="IPR009057">
    <property type="entry name" value="Homeodomain-like_sf"/>
</dbReference>
<evidence type="ECO:0000256" key="2">
    <source>
        <dbReference type="ARBA" id="ARBA00023125"/>
    </source>
</evidence>
<feature type="domain" description="HTH psq-type" evidence="5">
    <location>
        <begin position="424"/>
        <end position="467"/>
    </location>
</feature>
<dbReference type="PANTHER" id="PTHR45912">
    <property type="entry name" value="CILIA- AND FLAGELLA-ASSOCIATED PROTEIN 47"/>
    <property type="match status" value="1"/>
</dbReference>
<dbReference type="FunFam" id="1.10.10.60:FF:000019">
    <property type="entry name" value="Ligand-dependent corepressor isoform 1"/>
    <property type="match status" value="1"/>
</dbReference>
<feature type="DNA-binding region" description="H-T-H motif" evidence="4">
    <location>
        <begin position="443"/>
        <end position="463"/>
    </location>
</feature>
<dbReference type="GO" id="GO:0005634">
    <property type="term" value="C:nucleus"/>
    <property type="evidence" value="ECO:0007669"/>
    <property type="project" value="UniProtKB-SubCell"/>
</dbReference>
<evidence type="ECO:0000313" key="6">
    <source>
        <dbReference type="EMBL" id="KAJ3653318.1"/>
    </source>
</evidence>
<dbReference type="GO" id="GO:0060271">
    <property type="term" value="P:cilium assembly"/>
    <property type="evidence" value="ECO:0007669"/>
    <property type="project" value="TreeGrafter"/>
</dbReference>
<dbReference type="Proteomes" id="UP001168821">
    <property type="component" value="Unassembled WGS sequence"/>
</dbReference>
<dbReference type="PANTHER" id="PTHR45912:SF3">
    <property type="entry name" value="CILIA- AND FLAGELLA-ASSOCIATED PROTEIN 47"/>
    <property type="match status" value="1"/>
</dbReference>
<protein>
    <recommendedName>
        <fullName evidence="5">HTH psq-type domain-containing protein</fullName>
    </recommendedName>
</protein>
<dbReference type="Gene3D" id="2.60.40.10">
    <property type="entry name" value="Immunoglobulins"/>
    <property type="match status" value="1"/>
</dbReference>
<organism evidence="6 7">
    <name type="scientific">Zophobas morio</name>
    <dbReference type="NCBI Taxonomy" id="2755281"/>
    <lineage>
        <taxon>Eukaryota</taxon>
        <taxon>Metazoa</taxon>
        <taxon>Ecdysozoa</taxon>
        <taxon>Arthropoda</taxon>
        <taxon>Hexapoda</taxon>
        <taxon>Insecta</taxon>
        <taxon>Pterygota</taxon>
        <taxon>Neoptera</taxon>
        <taxon>Endopterygota</taxon>
        <taxon>Coleoptera</taxon>
        <taxon>Polyphaga</taxon>
        <taxon>Cucujiformia</taxon>
        <taxon>Tenebrionidae</taxon>
        <taxon>Zophobas</taxon>
    </lineage>
</organism>
<dbReference type="EMBL" id="JALNTZ010000004">
    <property type="protein sequence ID" value="KAJ3653318.1"/>
    <property type="molecule type" value="Genomic_DNA"/>
</dbReference>
<dbReference type="InterPro" id="IPR007889">
    <property type="entry name" value="HTH_Psq"/>
</dbReference>
<evidence type="ECO:0000256" key="4">
    <source>
        <dbReference type="PROSITE-ProRule" id="PRU00320"/>
    </source>
</evidence>
<evidence type="ECO:0000256" key="1">
    <source>
        <dbReference type="ARBA" id="ARBA00004123"/>
    </source>
</evidence>
<dbReference type="PROSITE" id="PS50960">
    <property type="entry name" value="HTH_PSQ"/>
    <property type="match status" value="1"/>
</dbReference>
<gene>
    <name evidence="6" type="ORF">Zmor_012576</name>
</gene>
<comment type="subcellular location">
    <subcellularLocation>
        <location evidence="1 4">Nucleus</location>
    </subcellularLocation>
</comment>
<dbReference type="SUPFAM" id="SSF46689">
    <property type="entry name" value="Homeodomain-like"/>
    <property type="match status" value="1"/>
</dbReference>
<proteinExistence type="predicted"/>
<reference evidence="6" key="1">
    <citation type="journal article" date="2023" name="G3 (Bethesda)">
        <title>Whole genome assemblies of Zophobas morio and Tenebrio molitor.</title>
        <authorList>
            <person name="Kaur S."/>
            <person name="Stinson S.A."/>
            <person name="diCenzo G.C."/>
        </authorList>
    </citation>
    <scope>NUCLEOTIDE SEQUENCE</scope>
    <source>
        <strain evidence="6">QUZm001</strain>
    </source>
</reference>
<comment type="caution">
    <text evidence="6">The sequence shown here is derived from an EMBL/GenBank/DDBJ whole genome shotgun (WGS) entry which is preliminary data.</text>
</comment>
<evidence type="ECO:0000313" key="7">
    <source>
        <dbReference type="Proteomes" id="UP001168821"/>
    </source>
</evidence>
<dbReference type="AlphaFoldDB" id="A0AA38MEI6"/>
<sequence>MHTFRTFPISNDNIFESDENLCDIIVVDDVRITPGYVHFKNGYQGKRFKQKVVIHNCGKHLAFIRMLESSSKSFTIMSFPKGIYLSSGMKLTRTVSYTYDKTLGVLKGFVNIWINEKEINYKFFVTLTQTILSIEPQQVDFGNLDAVNRASSRTFYLKNSGCKGSMFAIDLGRNPLGLMVQPMKGVISTISTVPITIEIVGSKVGDFLEELWLKTVPPLRIVVMGTFIEPKIVLRKWISGLDFNLMHFSSSYYGAGTTRPLFIKNFSSSHSMYCIMAEVRGTTMTLEEARKIDDNYRNFCVKPLAIIQISFTPKAEPKSENSTNTIVSFTAEEDTLGGEHEFSFEHSIGVCLYGEAEVAGVILRLTFLALSELTLDKLYQREILVTNKSQILPVKVVYQKVTFEQLARDVPPEKNVVRKVGVLWTPEDLEKALESIRSGQTSVQKASTEFGIPTGTLYGRCKREGIELSRSNPTPWSEDAMGEALEAVRLNLEFPFRLNDMELAKKRKNDT</sequence>
<dbReference type="Pfam" id="PF05225">
    <property type="entry name" value="HTH_psq"/>
    <property type="match status" value="1"/>
</dbReference>